<evidence type="ECO:0000256" key="3">
    <source>
        <dbReference type="SAM" id="MobiDB-lite"/>
    </source>
</evidence>
<gene>
    <name evidence="5" type="ORF">ACFQZM_29885</name>
</gene>
<evidence type="ECO:0000256" key="1">
    <source>
        <dbReference type="ARBA" id="ARBA00022729"/>
    </source>
</evidence>
<feature type="compositionally biased region" description="Polar residues" evidence="3">
    <location>
        <begin position="496"/>
        <end position="506"/>
    </location>
</feature>
<feature type="region of interest" description="Disordered" evidence="3">
    <location>
        <begin position="496"/>
        <end position="520"/>
    </location>
</feature>
<dbReference type="Pfam" id="PF13385">
    <property type="entry name" value="Laminin_G_3"/>
    <property type="match status" value="2"/>
</dbReference>
<dbReference type="PANTHER" id="PTHR46943">
    <property type="entry name" value="PENTRAXIN-RELATED PROTEIN PTX3"/>
    <property type="match status" value="1"/>
</dbReference>
<evidence type="ECO:0000313" key="5">
    <source>
        <dbReference type="EMBL" id="MFD0688738.1"/>
    </source>
</evidence>
<evidence type="ECO:0000256" key="2">
    <source>
        <dbReference type="ARBA" id="ARBA00023157"/>
    </source>
</evidence>
<dbReference type="Proteomes" id="UP001597063">
    <property type="component" value="Unassembled WGS sequence"/>
</dbReference>
<dbReference type="EMBL" id="JBHTGP010000015">
    <property type="protein sequence ID" value="MFD0688738.1"/>
    <property type="molecule type" value="Genomic_DNA"/>
</dbReference>
<dbReference type="SUPFAM" id="SSF49899">
    <property type="entry name" value="Concanavalin A-like lectins/glucanases"/>
    <property type="match status" value="2"/>
</dbReference>
<evidence type="ECO:0000259" key="4">
    <source>
        <dbReference type="SMART" id="SM00560"/>
    </source>
</evidence>
<comment type="caution">
    <text evidence="5">The sequence shown here is derived from an EMBL/GenBank/DDBJ whole genome shotgun (WGS) entry which is preliminary data.</text>
</comment>
<dbReference type="InterPro" id="IPR042837">
    <property type="entry name" value="PTX3"/>
</dbReference>
<dbReference type="SMART" id="SM00560">
    <property type="entry name" value="LamGL"/>
    <property type="match status" value="2"/>
</dbReference>
<dbReference type="RefSeq" id="WP_131763216.1">
    <property type="nucleotide sequence ID" value="NZ_CAACUY010000306.1"/>
</dbReference>
<evidence type="ECO:0000313" key="6">
    <source>
        <dbReference type="Proteomes" id="UP001597063"/>
    </source>
</evidence>
<feature type="region of interest" description="Disordered" evidence="3">
    <location>
        <begin position="926"/>
        <end position="973"/>
    </location>
</feature>
<organism evidence="5 6">
    <name type="scientific">Actinomadura fibrosa</name>
    <dbReference type="NCBI Taxonomy" id="111802"/>
    <lineage>
        <taxon>Bacteria</taxon>
        <taxon>Bacillati</taxon>
        <taxon>Actinomycetota</taxon>
        <taxon>Actinomycetes</taxon>
        <taxon>Streptosporangiales</taxon>
        <taxon>Thermomonosporaceae</taxon>
        <taxon>Actinomadura</taxon>
    </lineage>
</organism>
<reference evidence="6" key="1">
    <citation type="journal article" date="2019" name="Int. J. Syst. Evol. Microbiol.">
        <title>The Global Catalogue of Microorganisms (GCM) 10K type strain sequencing project: providing services to taxonomists for standard genome sequencing and annotation.</title>
        <authorList>
            <consortium name="The Broad Institute Genomics Platform"/>
            <consortium name="The Broad Institute Genome Sequencing Center for Infectious Disease"/>
            <person name="Wu L."/>
            <person name="Ma J."/>
        </authorList>
    </citation>
    <scope>NUCLEOTIDE SEQUENCE [LARGE SCALE GENOMIC DNA]</scope>
    <source>
        <strain evidence="6">JCM 9371</strain>
    </source>
</reference>
<keyword evidence="2" id="KW-1015">Disulfide bond</keyword>
<feature type="region of interest" description="Disordered" evidence="3">
    <location>
        <begin position="34"/>
        <end position="58"/>
    </location>
</feature>
<feature type="domain" description="LamG-like jellyroll fold" evidence="4">
    <location>
        <begin position="779"/>
        <end position="925"/>
    </location>
</feature>
<sequence length="1429" mass="149919">MRVNGAPRARGLGATALVGAAALLITTGTAGLADGRAEGAAPPSPSPASAQSAPTSAERAALARARASGKRVEVVAKRTETMEVYAEPGGHFTAAVHPGPVRVRRDGGWVPVDTTLVRRPDGSVAPRAAAVSLAFSGGGQAPLVRLGRDGGNAALRWPGRLPEPVIAGATAVYPDVLPGVDLKLTAGPAGFGEVLVVKTRTAARNPRLRKLRFGVDTSGLTLKAGRDGGSDLVGAGGETVFSSPAPAMWDAASNDAVGRFEVAKKAISVVPDQKLLTGRTTRFPVSIDPDWWAPMGGWAKVFRGKPGSSFWNGGGDVEPPGRFGGQNLGKVGQCWNDGTCNGIQAARTYVQFDIRALHGAQIITPGGSSGAEFNAHEVYAPACSAPAGRDVAVDLLHVNAFDGGLTWGGQQQSFPAPIGGPRAEMHGHDPGGACGPSNIGWGVGDAVRWANDRSWDLVSFMLRANNEEEQYGWKKFDGYSLLVHYNWPPNPPSKLSWSAGTATRPCSTDPGAPDYASNDAGPITLRSTATDPDHDDLWTRFEWWDRGGGMLNSTSPGPLHDGSEFTGVIPQGTFEHGRRLSWRTRSADVWANGPWAPQTGSQMCQLDIDNEAPGTPSVTDPPETPTVGAPVAFTATAGEGDSDVAEFRYGLSQGGTECRTSASVPADELGGKAAFQVTPMKAEPWDVWVTAVDRAGNVSKDCRHLRFDVRPGRQAVAHWPLDGRWSDTAVPDAAGGHDGTVALGATRWTRGRIGDALRFDGTAGSHVAPGGGAAVRTDQSFSVSAWVKLDRADGTSRTAVSQVGNRMPAFSLGYFGDLGVFGFQMAARDADDGEMVRITANAPPQAGVWTHLTGVYDVASHQMFLYVNGLYRGGVLLRGESVKMTTPWASGEIRIGRSKVRGADAENWLGAIDDVRIHDRALSDVASLEPGESAPRSEVDRLASPPAEEASYALDEGSDGTAGPAGDGSGNYRTVTLSGATRVPGKVGAGAVRFAGGGEGLTAGPAVRTDSSFTVAALVKTEQLGDTSGVAVSQDGGLHNGFALGYRYAAGSQRWTFDLFGKPDDDHTSITSAIPGGDDVAPVQGQWTALAAVHDAQKREVRLYVNGALAARGFYVAPVQGSASGPLVLGRGKRNGEPTGRWLGSVDEVHVYGGVLSEPEIAGLSGQTRPRPDSPFAGTFAQFNGNDGAGRYTGSGPIPPGYHFEGTRGFTAPADAPNTRPIYSCRYNRGFFLDLTANCANHEVLGPAGRLYTTPPAGVPTAPVYRCVDLASGDHYLSHRDDCESTPDKVRTEGLLGYVRTLTPLIRYRGPDGRHWTSTHGQFLPADHQVEKVLGYVLLGNAGGASSGLRMCEGEGSDEFLSTDPGCEGARDMGAWPSGWLWPEAPDGMETRRLYACRGDDGERFESADRFCEGAAAPGRPLGHVVARP</sequence>
<name>A0ABW2XT99_9ACTN</name>
<accession>A0ABW2XT99</accession>
<proteinExistence type="predicted"/>
<dbReference type="PANTHER" id="PTHR46943:SF1">
    <property type="entry name" value="PENTRAXIN-RELATED PROTEIN PTX3"/>
    <property type="match status" value="1"/>
</dbReference>
<keyword evidence="1" id="KW-0732">Signal</keyword>
<feature type="domain" description="LamG-like jellyroll fold" evidence="4">
    <location>
        <begin position="1011"/>
        <end position="1159"/>
    </location>
</feature>
<dbReference type="Gene3D" id="2.60.120.200">
    <property type="match status" value="2"/>
</dbReference>
<keyword evidence="6" id="KW-1185">Reference proteome</keyword>
<dbReference type="InterPro" id="IPR013320">
    <property type="entry name" value="ConA-like_dom_sf"/>
</dbReference>
<feature type="compositionally biased region" description="Low complexity" evidence="3">
    <location>
        <begin position="47"/>
        <end position="58"/>
    </location>
</feature>
<dbReference type="InterPro" id="IPR006558">
    <property type="entry name" value="LamG-like"/>
</dbReference>
<protein>
    <submittedName>
        <fullName evidence="5">LamG-like jellyroll fold domain-containing protein</fullName>
    </submittedName>
</protein>